<keyword evidence="2 8" id="KW-0813">Transport</keyword>
<dbReference type="STRING" id="1123349.SAMN02744037_01700"/>
<feature type="transmembrane region" description="Helical" evidence="8">
    <location>
        <begin position="170"/>
        <end position="196"/>
    </location>
</feature>
<dbReference type="PANTHER" id="PTHR43357:SF4">
    <property type="entry name" value="INNER MEMBRANE ABC TRANSPORTER PERMEASE PROTEIN YDCV"/>
    <property type="match status" value="1"/>
</dbReference>
<keyword evidence="6 8" id="KW-1133">Transmembrane helix</keyword>
<evidence type="ECO:0000313" key="10">
    <source>
        <dbReference type="EMBL" id="SHK13287.1"/>
    </source>
</evidence>
<gene>
    <name evidence="10" type="ORF">SAMN02744037_01700</name>
</gene>
<protein>
    <submittedName>
        <fullName evidence="10">Putative spermidine/putrescine transport system permease protein</fullName>
    </submittedName>
</protein>
<dbReference type="GO" id="GO:0055085">
    <property type="term" value="P:transmembrane transport"/>
    <property type="evidence" value="ECO:0007669"/>
    <property type="project" value="InterPro"/>
</dbReference>
<feature type="transmembrane region" description="Helical" evidence="8">
    <location>
        <begin position="12"/>
        <end position="33"/>
    </location>
</feature>
<dbReference type="AlphaFoldDB" id="A0A1M6PZG9"/>
<reference evidence="11" key="1">
    <citation type="submission" date="2016-11" db="EMBL/GenBank/DDBJ databases">
        <authorList>
            <person name="Varghese N."/>
            <person name="Submissions S."/>
        </authorList>
    </citation>
    <scope>NUCLEOTIDE SEQUENCE [LARGE SCALE GENOMIC DNA]</scope>
    <source>
        <strain evidence="11">DSM 15518</strain>
    </source>
</reference>
<feature type="transmembrane region" description="Helical" evidence="8">
    <location>
        <begin position="103"/>
        <end position="120"/>
    </location>
</feature>
<evidence type="ECO:0000256" key="2">
    <source>
        <dbReference type="ARBA" id="ARBA00022448"/>
    </source>
</evidence>
<dbReference type="PANTHER" id="PTHR43357">
    <property type="entry name" value="INNER MEMBRANE ABC TRANSPORTER PERMEASE PROTEIN YDCV"/>
    <property type="match status" value="1"/>
</dbReference>
<dbReference type="Proteomes" id="UP000242497">
    <property type="component" value="Unassembled WGS sequence"/>
</dbReference>
<accession>A0A1M6PZG9</accession>
<dbReference type="InterPro" id="IPR000515">
    <property type="entry name" value="MetI-like"/>
</dbReference>
<feature type="transmembrane region" description="Helical" evidence="8">
    <location>
        <begin position="132"/>
        <end position="149"/>
    </location>
</feature>
<dbReference type="OrthoDB" id="9782004at2"/>
<dbReference type="RefSeq" id="WP_072889087.1">
    <property type="nucleotide sequence ID" value="NZ_FRAE01000036.1"/>
</dbReference>
<feature type="domain" description="ABC transmembrane type-1" evidence="9">
    <location>
        <begin position="65"/>
        <end position="253"/>
    </location>
</feature>
<evidence type="ECO:0000256" key="3">
    <source>
        <dbReference type="ARBA" id="ARBA00022475"/>
    </source>
</evidence>
<keyword evidence="3" id="KW-1003">Cell membrane</keyword>
<dbReference type="InterPro" id="IPR035906">
    <property type="entry name" value="MetI-like_sf"/>
</dbReference>
<comment type="subcellular location">
    <subcellularLocation>
        <location evidence="1">Cell inner membrane</location>
        <topology evidence="1">Multi-pass membrane protein</topology>
    </subcellularLocation>
    <subcellularLocation>
        <location evidence="8">Cell membrane</location>
        <topology evidence="8">Multi-pass membrane protein</topology>
    </subcellularLocation>
</comment>
<keyword evidence="11" id="KW-1185">Reference proteome</keyword>
<keyword evidence="4" id="KW-0997">Cell inner membrane</keyword>
<dbReference type="Gene3D" id="1.10.3720.10">
    <property type="entry name" value="MetI-like"/>
    <property type="match status" value="1"/>
</dbReference>
<dbReference type="Pfam" id="PF00528">
    <property type="entry name" value="BPD_transp_1"/>
    <property type="match status" value="1"/>
</dbReference>
<dbReference type="PROSITE" id="PS50928">
    <property type="entry name" value="ABC_TM1"/>
    <property type="match status" value="1"/>
</dbReference>
<dbReference type="SUPFAM" id="SSF161098">
    <property type="entry name" value="MetI-like"/>
    <property type="match status" value="1"/>
</dbReference>
<keyword evidence="5 8" id="KW-0812">Transmembrane</keyword>
<evidence type="ECO:0000256" key="7">
    <source>
        <dbReference type="ARBA" id="ARBA00023136"/>
    </source>
</evidence>
<dbReference type="CDD" id="cd06261">
    <property type="entry name" value="TM_PBP2"/>
    <property type="match status" value="1"/>
</dbReference>
<dbReference type="EMBL" id="FRAE01000036">
    <property type="protein sequence ID" value="SHK13287.1"/>
    <property type="molecule type" value="Genomic_DNA"/>
</dbReference>
<evidence type="ECO:0000256" key="6">
    <source>
        <dbReference type="ARBA" id="ARBA00022989"/>
    </source>
</evidence>
<feature type="transmembrane region" description="Helical" evidence="8">
    <location>
        <begin position="71"/>
        <end position="91"/>
    </location>
</feature>
<evidence type="ECO:0000256" key="4">
    <source>
        <dbReference type="ARBA" id="ARBA00022519"/>
    </source>
</evidence>
<feature type="transmembrane region" description="Helical" evidence="8">
    <location>
        <begin position="236"/>
        <end position="257"/>
    </location>
</feature>
<feature type="transmembrane region" description="Helical" evidence="8">
    <location>
        <begin position="202"/>
        <end position="224"/>
    </location>
</feature>
<sequence length="262" mass="29524">MNRKFWDKIGFGVLTAIILFGFLPVIFLFLLSVSNGWRWPELIPTSFSFEGWEYVFFNIQTIKGIWTSFKIALIVTIINLIIAIPASDAIGRYDFKGKKFIEIFLLMPIIFPPIISVMGIHKTFIKLNLTESILGVILSHIIPTLPYMIRVISISFKNLGFKWEEQAKMLGAGSIVTFMYVKFYFLLPGIVAGASLTVLISLSQYIITILIGGGQVVTLSTLMFPFINGGDKNIGAVYSILFAIVSIISLCIMELFLKKYYE</sequence>
<keyword evidence="7 8" id="KW-0472">Membrane</keyword>
<evidence type="ECO:0000256" key="5">
    <source>
        <dbReference type="ARBA" id="ARBA00022692"/>
    </source>
</evidence>
<evidence type="ECO:0000256" key="8">
    <source>
        <dbReference type="RuleBase" id="RU363032"/>
    </source>
</evidence>
<evidence type="ECO:0000256" key="1">
    <source>
        <dbReference type="ARBA" id="ARBA00004429"/>
    </source>
</evidence>
<organism evidence="10 11">
    <name type="scientific">Tepidibacter formicigenes DSM 15518</name>
    <dbReference type="NCBI Taxonomy" id="1123349"/>
    <lineage>
        <taxon>Bacteria</taxon>
        <taxon>Bacillati</taxon>
        <taxon>Bacillota</taxon>
        <taxon>Clostridia</taxon>
        <taxon>Peptostreptococcales</taxon>
        <taxon>Peptostreptococcaceae</taxon>
        <taxon>Tepidibacter</taxon>
    </lineage>
</organism>
<evidence type="ECO:0000313" key="11">
    <source>
        <dbReference type="Proteomes" id="UP000242497"/>
    </source>
</evidence>
<name>A0A1M6PZG9_9FIRM</name>
<evidence type="ECO:0000259" key="9">
    <source>
        <dbReference type="PROSITE" id="PS50928"/>
    </source>
</evidence>
<comment type="similarity">
    <text evidence="8">Belongs to the binding-protein-dependent transport system permease family.</text>
</comment>
<proteinExistence type="inferred from homology"/>
<dbReference type="GO" id="GO:0005886">
    <property type="term" value="C:plasma membrane"/>
    <property type="evidence" value="ECO:0007669"/>
    <property type="project" value="UniProtKB-SubCell"/>
</dbReference>